<dbReference type="Proteomes" id="UP000823775">
    <property type="component" value="Unassembled WGS sequence"/>
</dbReference>
<evidence type="ECO:0000256" key="1">
    <source>
        <dbReference type="SAM" id="MobiDB-lite"/>
    </source>
</evidence>
<feature type="region of interest" description="Disordered" evidence="1">
    <location>
        <begin position="1"/>
        <end position="63"/>
    </location>
</feature>
<keyword evidence="3" id="KW-1185">Reference proteome</keyword>
<name>A0ABS8W3S8_DATST</name>
<comment type="caution">
    <text evidence="2">The sequence shown here is derived from an EMBL/GenBank/DDBJ whole genome shotgun (WGS) entry which is preliminary data.</text>
</comment>
<evidence type="ECO:0000313" key="2">
    <source>
        <dbReference type="EMBL" id="MCE2055810.1"/>
    </source>
</evidence>
<organism evidence="2 3">
    <name type="scientific">Datura stramonium</name>
    <name type="common">Jimsonweed</name>
    <name type="synonym">Common thornapple</name>
    <dbReference type="NCBI Taxonomy" id="4076"/>
    <lineage>
        <taxon>Eukaryota</taxon>
        <taxon>Viridiplantae</taxon>
        <taxon>Streptophyta</taxon>
        <taxon>Embryophyta</taxon>
        <taxon>Tracheophyta</taxon>
        <taxon>Spermatophyta</taxon>
        <taxon>Magnoliopsida</taxon>
        <taxon>eudicotyledons</taxon>
        <taxon>Gunneridae</taxon>
        <taxon>Pentapetalae</taxon>
        <taxon>asterids</taxon>
        <taxon>lamiids</taxon>
        <taxon>Solanales</taxon>
        <taxon>Solanaceae</taxon>
        <taxon>Solanoideae</taxon>
        <taxon>Datureae</taxon>
        <taxon>Datura</taxon>
    </lineage>
</organism>
<reference evidence="2 3" key="1">
    <citation type="journal article" date="2021" name="BMC Genomics">
        <title>Datura genome reveals duplications of psychoactive alkaloid biosynthetic genes and high mutation rate following tissue culture.</title>
        <authorList>
            <person name="Rajewski A."/>
            <person name="Carter-House D."/>
            <person name="Stajich J."/>
            <person name="Litt A."/>
        </authorList>
    </citation>
    <scope>NUCLEOTIDE SEQUENCE [LARGE SCALE GENOMIC DNA]</scope>
    <source>
        <strain evidence="2">AR-01</strain>
    </source>
</reference>
<protein>
    <submittedName>
        <fullName evidence="2">Uncharacterized protein</fullName>
    </submittedName>
</protein>
<sequence>MRSPGRKRPDLERPGAKKKRGATVGPGERSRRPVEQPRAPPPPSSKRPAVRSAPPGEFFRIGAGSHSSGPMHCNACVCCHRPNLCEPPTVPIFVNVIKGNLVIARKETEFGVYGLVTVRGVACPEIEEKQNPVHRDSWVEEGSFAGDKPEPRSRVGLNVLGKVRVNRSGIFVAVEAWRSRRLKLRPESPGAVG</sequence>
<gene>
    <name evidence="2" type="ORF">HAX54_043473</name>
</gene>
<proteinExistence type="predicted"/>
<evidence type="ECO:0000313" key="3">
    <source>
        <dbReference type="Proteomes" id="UP000823775"/>
    </source>
</evidence>
<feature type="compositionally biased region" description="Low complexity" evidence="1">
    <location>
        <begin position="46"/>
        <end position="55"/>
    </location>
</feature>
<accession>A0ABS8W3S8</accession>
<dbReference type="EMBL" id="JACEIK010006505">
    <property type="protein sequence ID" value="MCE2055810.1"/>
    <property type="molecule type" value="Genomic_DNA"/>
</dbReference>